<keyword evidence="3" id="KW-0732">Signal</keyword>
<feature type="signal peptide" evidence="3">
    <location>
        <begin position="1"/>
        <end position="20"/>
    </location>
</feature>
<feature type="compositionally biased region" description="Polar residues" evidence="1">
    <location>
        <begin position="121"/>
        <end position="134"/>
    </location>
</feature>
<reference evidence="4" key="2">
    <citation type="submission" date="2023-05" db="EMBL/GenBank/DDBJ databases">
        <authorList>
            <person name="Fouks B."/>
        </authorList>
    </citation>
    <scope>NUCLEOTIDE SEQUENCE</scope>
    <source>
        <strain evidence="4">Stay&amp;Tobe</strain>
        <tissue evidence="4">Testes</tissue>
    </source>
</reference>
<comment type="caution">
    <text evidence="4">The sequence shown here is derived from an EMBL/GenBank/DDBJ whole genome shotgun (WGS) entry which is preliminary data.</text>
</comment>
<dbReference type="AlphaFoldDB" id="A0AAD8E7W4"/>
<dbReference type="Proteomes" id="UP001233999">
    <property type="component" value="Unassembled WGS sequence"/>
</dbReference>
<reference evidence="4" key="1">
    <citation type="journal article" date="2023" name="IScience">
        <title>Live-bearing cockroach genome reveals convergent evolutionary mechanisms linked to viviparity in insects and beyond.</title>
        <authorList>
            <person name="Fouks B."/>
            <person name="Harrison M.C."/>
            <person name="Mikhailova A.A."/>
            <person name="Marchal E."/>
            <person name="English S."/>
            <person name="Carruthers M."/>
            <person name="Jennings E.C."/>
            <person name="Chiamaka E.L."/>
            <person name="Frigard R.A."/>
            <person name="Pippel M."/>
            <person name="Attardo G.M."/>
            <person name="Benoit J.B."/>
            <person name="Bornberg-Bauer E."/>
            <person name="Tobe S.S."/>
        </authorList>
    </citation>
    <scope>NUCLEOTIDE SEQUENCE</scope>
    <source>
        <strain evidence="4">Stay&amp;Tobe</strain>
    </source>
</reference>
<keyword evidence="5" id="KW-1185">Reference proteome</keyword>
<name>A0AAD8E7W4_DIPPU</name>
<evidence type="ECO:0000256" key="1">
    <source>
        <dbReference type="SAM" id="MobiDB-lite"/>
    </source>
</evidence>
<feature type="compositionally biased region" description="Polar residues" evidence="1">
    <location>
        <begin position="199"/>
        <end position="208"/>
    </location>
</feature>
<keyword evidence="2" id="KW-0812">Transmembrane</keyword>
<protein>
    <submittedName>
        <fullName evidence="4">Uncharacterized protein</fullName>
    </submittedName>
</protein>
<feature type="non-terminal residue" evidence="4">
    <location>
        <position position="1"/>
    </location>
</feature>
<feature type="chain" id="PRO_5041912163" evidence="3">
    <location>
        <begin position="21"/>
        <end position="462"/>
    </location>
</feature>
<evidence type="ECO:0000313" key="4">
    <source>
        <dbReference type="EMBL" id="KAJ9580570.1"/>
    </source>
</evidence>
<accession>A0AAD8E7W4</accession>
<sequence>LTRAISALFLAPLFKTLVSMMAHSGDKMPRLEPKLAVTMKPTTAQRLSSIAAQWYTNNSINSVIVICRYSALAKLTGGKTHTGEFNDKSDQINRMINKQQNVTDGKITIFTHNENILLQDSQPNRNTFTRVSESVNEEEDKSNIHYKITSANKMSEFDENKISNKSQRKPRSTQLESTDDDTDYYDTTDEYDRRDEEFNGTSTEFQDNVSEEQTTDILETAESPQLVNTLQPEITSTQPETSVTSTSELPLKPTTLEIVTRTETAKTTSQTLETTTSQTLEITQVAKTTTEKQMETGLIEVEIPDTVNMCVVKCYLSETFLRKYLFVLLFLCYFIPIIASITMYFSATPKPNIIEVKPSTADETCNIQTTIPSKATVKHSILSSVAMWTPTLVETLLRLWFCISTPQWLTTLLFMLAQIHAIIRNSLNVRLVRKQTCTGTIQPLSESEDTPSKLSLRLKQQF</sequence>
<keyword evidence="2" id="KW-1133">Transmembrane helix</keyword>
<evidence type="ECO:0000256" key="3">
    <source>
        <dbReference type="SAM" id="SignalP"/>
    </source>
</evidence>
<keyword evidence="2" id="KW-0472">Membrane</keyword>
<evidence type="ECO:0000256" key="2">
    <source>
        <dbReference type="SAM" id="Phobius"/>
    </source>
</evidence>
<organism evidence="4 5">
    <name type="scientific">Diploptera punctata</name>
    <name type="common">Pacific beetle cockroach</name>
    <dbReference type="NCBI Taxonomy" id="6984"/>
    <lineage>
        <taxon>Eukaryota</taxon>
        <taxon>Metazoa</taxon>
        <taxon>Ecdysozoa</taxon>
        <taxon>Arthropoda</taxon>
        <taxon>Hexapoda</taxon>
        <taxon>Insecta</taxon>
        <taxon>Pterygota</taxon>
        <taxon>Neoptera</taxon>
        <taxon>Polyneoptera</taxon>
        <taxon>Dictyoptera</taxon>
        <taxon>Blattodea</taxon>
        <taxon>Blaberoidea</taxon>
        <taxon>Blaberidae</taxon>
        <taxon>Diplopterinae</taxon>
        <taxon>Diploptera</taxon>
    </lineage>
</organism>
<dbReference type="EMBL" id="JASPKZ010008267">
    <property type="protein sequence ID" value="KAJ9580570.1"/>
    <property type="molecule type" value="Genomic_DNA"/>
</dbReference>
<feature type="transmembrane region" description="Helical" evidence="2">
    <location>
        <begin position="324"/>
        <end position="347"/>
    </location>
</feature>
<gene>
    <name evidence="4" type="ORF">L9F63_024250</name>
</gene>
<proteinExistence type="predicted"/>
<evidence type="ECO:0000313" key="5">
    <source>
        <dbReference type="Proteomes" id="UP001233999"/>
    </source>
</evidence>
<feature type="region of interest" description="Disordered" evidence="1">
    <location>
        <begin position="121"/>
        <end position="214"/>
    </location>
</feature>
<feature type="compositionally biased region" description="Acidic residues" evidence="1">
    <location>
        <begin position="177"/>
        <end position="189"/>
    </location>
</feature>